<evidence type="ECO:0000256" key="4">
    <source>
        <dbReference type="SAM" id="MobiDB-lite"/>
    </source>
</evidence>
<dbReference type="GO" id="GO:0016787">
    <property type="term" value="F:hydrolase activity"/>
    <property type="evidence" value="ECO:0007669"/>
    <property type="project" value="TreeGrafter"/>
</dbReference>
<feature type="region of interest" description="Disordered" evidence="4">
    <location>
        <begin position="1"/>
        <end position="24"/>
    </location>
</feature>
<gene>
    <name evidence="7" type="ORF">PMAYCL1PPCAC_07366</name>
</gene>
<comment type="similarity">
    <text evidence="1">Belongs to the strictosidine synthase family.</text>
</comment>
<dbReference type="SUPFAM" id="SSF63829">
    <property type="entry name" value="Calcium-dependent phosphotriesterase"/>
    <property type="match status" value="1"/>
</dbReference>
<keyword evidence="5" id="KW-0472">Membrane</keyword>
<evidence type="ECO:0000259" key="6">
    <source>
        <dbReference type="Pfam" id="PF03088"/>
    </source>
</evidence>
<name>A0AAN4ZAR5_9BILA</name>
<protein>
    <recommendedName>
        <fullName evidence="6">Strictosidine synthase conserved region domain-containing protein</fullName>
    </recommendedName>
</protein>
<dbReference type="Gene3D" id="2.120.10.30">
    <property type="entry name" value="TolB, C-terminal domain"/>
    <property type="match status" value="1"/>
</dbReference>
<evidence type="ECO:0000313" key="7">
    <source>
        <dbReference type="EMBL" id="GMR37171.1"/>
    </source>
</evidence>
<dbReference type="GO" id="GO:0012505">
    <property type="term" value="C:endomembrane system"/>
    <property type="evidence" value="ECO:0007669"/>
    <property type="project" value="TreeGrafter"/>
</dbReference>
<evidence type="ECO:0000256" key="1">
    <source>
        <dbReference type="ARBA" id="ARBA00009191"/>
    </source>
</evidence>
<keyword evidence="3" id="KW-0325">Glycoprotein</keyword>
<evidence type="ECO:0000256" key="5">
    <source>
        <dbReference type="SAM" id="Phobius"/>
    </source>
</evidence>
<evidence type="ECO:0000256" key="3">
    <source>
        <dbReference type="ARBA" id="ARBA00023180"/>
    </source>
</evidence>
<keyword evidence="2" id="KW-0597">Phosphoprotein</keyword>
<dbReference type="InterPro" id="IPR011042">
    <property type="entry name" value="6-blade_b-propeller_TolB-like"/>
</dbReference>
<keyword evidence="5" id="KW-1133">Transmembrane helix</keyword>
<dbReference type="InterPro" id="IPR018119">
    <property type="entry name" value="Strictosidine_synth_cons-reg"/>
</dbReference>
<keyword evidence="8" id="KW-1185">Reference proteome</keyword>
<comment type="caution">
    <text evidence="7">The sequence shown here is derived from an EMBL/GenBank/DDBJ whole genome shotgun (WGS) entry which is preliminary data.</text>
</comment>
<dbReference type="AlphaFoldDB" id="A0AAN4ZAR5"/>
<feature type="transmembrane region" description="Helical" evidence="5">
    <location>
        <begin position="53"/>
        <end position="77"/>
    </location>
</feature>
<organism evidence="7 8">
    <name type="scientific">Pristionchus mayeri</name>
    <dbReference type="NCBI Taxonomy" id="1317129"/>
    <lineage>
        <taxon>Eukaryota</taxon>
        <taxon>Metazoa</taxon>
        <taxon>Ecdysozoa</taxon>
        <taxon>Nematoda</taxon>
        <taxon>Chromadorea</taxon>
        <taxon>Rhabditida</taxon>
        <taxon>Rhabditina</taxon>
        <taxon>Diplogasteromorpha</taxon>
        <taxon>Diplogasteroidea</taxon>
        <taxon>Neodiplogasteridae</taxon>
        <taxon>Pristionchus</taxon>
    </lineage>
</organism>
<accession>A0AAN4ZAR5</accession>
<dbReference type="Proteomes" id="UP001328107">
    <property type="component" value="Unassembled WGS sequence"/>
</dbReference>
<dbReference type="PANTHER" id="PTHR10426">
    <property type="entry name" value="STRICTOSIDINE SYNTHASE-RELATED"/>
    <property type="match status" value="1"/>
</dbReference>
<evidence type="ECO:0000313" key="8">
    <source>
        <dbReference type="Proteomes" id="UP001328107"/>
    </source>
</evidence>
<evidence type="ECO:0000256" key="2">
    <source>
        <dbReference type="ARBA" id="ARBA00022553"/>
    </source>
</evidence>
<proteinExistence type="inferred from homology"/>
<sequence>MLRRRNNINEPHLDYSPYPPTDPSHHHHEYVGLILDDDEIQKRLRCCRPSRRCFLLCLSPFLLSFLLLSIVAALSSFDPRPFQLPSPAPLTNALISNDLIPSAIKLLKDEIKGSEGFLIEENVLWVTSIDGRLLRVVNGRIEDSLYLSEKCTVSPSECGRPLSIGRLNSSSLLVVDAYRGVLSVDFPNRKVSTLIPSSSPIDRLTTLHYIHDVGVIDSDNLVLTERSTKYSPHFRPYERMEHRPNGRLFHYEISRKRITQLLDGLFEPSGVEVAQDRDQFIFAETGTGEVLSYNMRSKGLTRFTEEVPGLPSMVRLTKQRDALWVSMEEVRLNEKGAPTSLPEYLQQWPFIRKILLSIFPSSIFKSIYESFAPPHLLAVKYSMQGKPLVSLHAPRGIPNNQKVKGIAQVSEGPEGVFLSFFKGNHIAKINKRYVDVLQEGIANSARRRG</sequence>
<dbReference type="PANTHER" id="PTHR10426:SF88">
    <property type="entry name" value="ADIPOCYTE PLASMA MEMBRANE-ASSOCIATED PROTEIN HEMOMUCIN-RELATED"/>
    <property type="match status" value="1"/>
</dbReference>
<dbReference type="Pfam" id="PF03088">
    <property type="entry name" value="Str_synth"/>
    <property type="match status" value="1"/>
</dbReference>
<feature type="domain" description="Strictosidine synthase conserved region" evidence="6">
    <location>
        <begin position="212"/>
        <end position="294"/>
    </location>
</feature>
<reference evidence="8" key="1">
    <citation type="submission" date="2022-10" db="EMBL/GenBank/DDBJ databases">
        <title>Genome assembly of Pristionchus species.</title>
        <authorList>
            <person name="Yoshida K."/>
            <person name="Sommer R.J."/>
        </authorList>
    </citation>
    <scope>NUCLEOTIDE SEQUENCE [LARGE SCALE GENOMIC DNA]</scope>
    <source>
        <strain evidence="8">RS5460</strain>
    </source>
</reference>
<keyword evidence="5" id="KW-0812">Transmembrane</keyword>
<dbReference type="EMBL" id="BTRK01000002">
    <property type="protein sequence ID" value="GMR37171.1"/>
    <property type="molecule type" value="Genomic_DNA"/>
</dbReference>